<dbReference type="Pfam" id="PF01019">
    <property type="entry name" value="G_glu_transpept"/>
    <property type="match status" value="1"/>
</dbReference>
<accession>A0A1C4ZFA3</accession>
<organism evidence="1 2">
    <name type="scientific">Micromonospora matsumotoense</name>
    <dbReference type="NCBI Taxonomy" id="121616"/>
    <lineage>
        <taxon>Bacteria</taxon>
        <taxon>Bacillati</taxon>
        <taxon>Actinomycetota</taxon>
        <taxon>Actinomycetes</taxon>
        <taxon>Micromonosporales</taxon>
        <taxon>Micromonosporaceae</taxon>
        <taxon>Micromonospora</taxon>
    </lineage>
</organism>
<dbReference type="Proteomes" id="UP000198797">
    <property type="component" value="Unassembled WGS sequence"/>
</dbReference>
<keyword evidence="2" id="KW-1185">Reference proteome</keyword>
<dbReference type="InterPro" id="IPR029055">
    <property type="entry name" value="Ntn_hydrolases_N"/>
</dbReference>
<dbReference type="GO" id="GO:0016787">
    <property type="term" value="F:hydrolase activity"/>
    <property type="evidence" value="ECO:0007669"/>
    <property type="project" value="UniProtKB-KW"/>
</dbReference>
<dbReference type="InterPro" id="IPR043137">
    <property type="entry name" value="GGT_ssub_C"/>
</dbReference>
<protein>
    <submittedName>
        <fullName evidence="1">Gamma-glutamyltranspeptidase / glutathione hydrolase</fullName>
    </submittedName>
</protein>
<dbReference type="RefSeq" id="WP_091247685.1">
    <property type="nucleotide sequence ID" value="NZ_FMCU01000009.1"/>
</dbReference>
<gene>
    <name evidence="1" type="ORF">GA0070216_109155</name>
</gene>
<dbReference type="PANTHER" id="PTHR43881:SF1">
    <property type="entry name" value="GAMMA-GLUTAMYLTRANSPEPTIDASE (AFU_ORTHOLOGUE AFUA_4G13580)"/>
    <property type="match status" value="1"/>
</dbReference>
<dbReference type="AlphaFoldDB" id="A0A1C4ZFA3"/>
<dbReference type="OrthoDB" id="9781342at2"/>
<reference evidence="2" key="1">
    <citation type="submission" date="2016-06" db="EMBL/GenBank/DDBJ databases">
        <authorList>
            <person name="Varghese N."/>
            <person name="Submissions Spin"/>
        </authorList>
    </citation>
    <scope>NUCLEOTIDE SEQUENCE [LARGE SCALE GENOMIC DNA]</scope>
    <source>
        <strain evidence="2">DSM 44100</strain>
    </source>
</reference>
<proteinExistence type="predicted"/>
<dbReference type="InterPro" id="IPR043138">
    <property type="entry name" value="GGT_lsub"/>
</dbReference>
<dbReference type="Gene3D" id="3.60.20.40">
    <property type="match status" value="1"/>
</dbReference>
<sequence length="542" mass="56370">MAYPRRALFAPHGAVSTSHPLAAAAGLAVLRRGGNAVDAALATAITLTVVQPPSNDIGGDLFAIVWDGDRLHGLNAAGRSPAALTREMVLTATGGVSATPVDALGGAQARGPAMPARGWLPVTVPGAPAGWRDLHDRFGVLPFADLFTDAVGYAEDGHPVSTGTAATWARALAQPAPTGAGHTEFDRIFTVAGRAPRPGERWRNPAAARTLRLIAHSGADDFYRGTIAEALDRHAARTGGFLTAADLAAHTSTWVDPVSVRYRGHEVWELPPPGQGLAALQALGVLDGLDPAADPVQRVHRQVEAVKLGFADAHAHVADPERATVPTAGLLDPGYLAARRALLTDRAGDPVAGDPERGGTVYLCTADSDGLMVSLIQSTYLGFGSRVVLPGYGFALQNRGTGFRLDPGHPNVVGPAKRPFHTIIPGFLTRDGAPVGPFGVMGGHMQPQGHVQLVAATVDDGRDPQAALDAPRWYWHAGRTLLVEPTLAAEPGLVAGLRARGHEVTVADEPSVFGYGQALWRAPAGGWVVGAEPRVDGAALGY</sequence>
<dbReference type="PRINTS" id="PR01210">
    <property type="entry name" value="GGTRANSPTASE"/>
</dbReference>
<dbReference type="STRING" id="121616.GA0070216_109155"/>
<dbReference type="Gene3D" id="1.10.246.130">
    <property type="match status" value="1"/>
</dbReference>
<dbReference type="EMBL" id="FMCU01000009">
    <property type="protein sequence ID" value="SCF31564.1"/>
    <property type="molecule type" value="Genomic_DNA"/>
</dbReference>
<evidence type="ECO:0000313" key="2">
    <source>
        <dbReference type="Proteomes" id="UP000198797"/>
    </source>
</evidence>
<keyword evidence="1" id="KW-0378">Hydrolase</keyword>
<dbReference type="PANTHER" id="PTHR43881">
    <property type="entry name" value="GAMMA-GLUTAMYLTRANSPEPTIDASE (AFU_ORTHOLOGUE AFUA_4G13580)"/>
    <property type="match status" value="1"/>
</dbReference>
<dbReference type="InterPro" id="IPR052896">
    <property type="entry name" value="GGT-like_enzyme"/>
</dbReference>
<name>A0A1C4ZFA3_9ACTN</name>
<evidence type="ECO:0000313" key="1">
    <source>
        <dbReference type="EMBL" id="SCF31564.1"/>
    </source>
</evidence>
<dbReference type="SUPFAM" id="SSF56235">
    <property type="entry name" value="N-terminal nucleophile aminohydrolases (Ntn hydrolases)"/>
    <property type="match status" value="1"/>
</dbReference>